<evidence type="ECO:0000313" key="2">
    <source>
        <dbReference type="Proteomes" id="UP001149165"/>
    </source>
</evidence>
<dbReference type="OrthoDB" id="4347796at2759"/>
<name>A0A9W9FBM9_9EURO</name>
<sequence length="116" mass="12510">MSSTENVLFILPIAKVTPNYRDIYPGIPTAPSTGLSVTSLSPSICAPELTAPIGEISYFSRITRKAEKLPVLAGLMGMPGADMEVVQVARHVLERLRLPTKIHVGRSMFGERDGSS</sequence>
<comment type="caution">
    <text evidence="1">The sequence shown here is derived from an EMBL/GenBank/DDBJ whole genome shotgun (WGS) entry which is preliminary data.</text>
</comment>
<gene>
    <name evidence="1" type="ORF">N7456_007956</name>
</gene>
<dbReference type="Proteomes" id="UP001149165">
    <property type="component" value="Unassembled WGS sequence"/>
</dbReference>
<reference evidence="1" key="1">
    <citation type="submission" date="2022-11" db="EMBL/GenBank/DDBJ databases">
        <authorList>
            <person name="Petersen C."/>
        </authorList>
    </citation>
    <scope>NUCLEOTIDE SEQUENCE</scope>
    <source>
        <strain evidence="1">IBT 30069</strain>
    </source>
</reference>
<reference evidence="1" key="2">
    <citation type="journal article" date="2023" name="IMA Fungus">
        <title>Comparative genomic study of the Penicillium genus elucidates a diverse pangenome and 15 lateral gene transfer events.</title>
        <authorList>
            <person name="Petersen C."/>
            <person name="Sorensen T."/>
            <person name="Nielsen M.R."/>
            <person name="Sondergaard T.E."/>
            <person name="Sorensen J.L."/>
            <person name="Fitzpatrick D.A."/>
            <person name="Frisvad J.C."/>
            <person name="Nielsen K.L."/>
        </authorList>
    </citation>
    <scope>NUCLEOTIDE SEQUENCE</scope>
    <source>
        <strain evidence="1">IBT 30069</strain>
    </source>
</reference>
<dbReference type="EMBL" id="JAPQKH010000005">
    <property type="protein sequence ID" value="KAJ5097235.1"/>
    <property type="molecule type" value="Genomic_DNA"/>
</dbReference>
<protein>
    <submittedName>
        <fullName evidence="1">Uncharacterized protein</fullName>
    </submittedName>
</protein>
<organism evidence="1 2">
    <name type="scientific">Penicillium angulare</name>
    <dbReference type="NCBI Taxonomy" id="116970"/>
    <lineage>
        <taxon>Eukaryota</taxon>
        <taxon>Fungi</taxon>
        <taxon>Dikarya</taxon>
        <taxon>Ascomycota</taxon>
        <taxon>Pezizomycotina</taxon>
        <taxon>Eurotiomycetes</taxon>
        <taxon>Eurotiomycetidae</taxon>
        <taxon>Eurotiales</taxon>
        <taxon>Aspergillaceae</taxon>
        <taxon>Penicillium</taxon>
    </lineage>
</organism>
<keyword evidence="2" id="KW-1185">Reference proteome</keyword>
<dbReference type="AlphaFoldDB" id="A0A9W9FBM9"/>
<proteinExistence type="predicted"/>
<evidence type="ECO:0000313" key="1">
    <source>
        <dbReference type="EMBL" id="KAJ5097235.1"/>
    </source>
</evidence>
<accession>A0A9W9FBM9</accession>